<evidence type="ECO:0000259" key="7">
    <source>
        <dbReference type="SMART" id="SM00849"/>
    </source>
</evidence>
<dbReference type="SMART" id="SM00849">
    <property type="entry name" value="Lactamase_B"/>
    <property type="match status" value="1"/>
</dbReference>
<feature type="domain" description="Metallo-beta-lactamase" evidence="7">
    <location>
        <begin position="546"/>
        <end position="747"/>
    </location>
</feature>
<dbReference type="SUPFAM" id="SSF56281">
    <property type="entry name" value="Metallo-hydrolase/oxidoreductase"/>
    <property type="match status" value="1"/>
</dbReference>
<feature type="transmembrane region" description="Helical" evidence="6">
    <location>
        <begin position="393"/>
        <end position="411"/>
    </location>
</feature>
<evidence type="ECO:0000256" key="1">
    <source>
        <dbReference type="ARBA" id="ARBA00004651"/>
    </source>
</evidence>
<dbReference type="Pfam" id="PF00753">
    <property type="entry name" value="Lactamase_B"/>
    <property type="match status" value="1"/>
</dbReference>
<comment type="caution">
    <text evidence="8">The sequence shown here is derived from an EMBL/GenBank/DDBJ whole genome shotgun (WGS) entry which is preliminary data.</text>
</comment>
<dbReference type="PANTHER" id="PTHR30619:SF1">
    <property type="entry name" value="RECOMBINATION PROTEIN 2"/>
    <property type="match status" value="1"/>
</dbReference>
<feature type="transmembrane region" description="Helical" evidence="6">
    <location>
        <begin position="35"/>
        <end position="54"/>
    </location>
</feature>
<reference evidence="8 9" key="1">
    <citation type="submission" date="2019-03" db="EMBL/GenBank/DDBJ databases">
        <title>Genomic Encyclopedia of Archaeal and Bacterial Type Strains, Phase II (KMG-II): from individual species to whole genera.</title>
        <authorList>
            <person name="Goeker M."/>
        </authorList>
    </citation>
    <scope>NUCLEOTIDE SEQUENCE [LARGE SCALE GENOMIC DNA]</scope>
    <source>
        <strain evidence="8 9">DSM 45499</strain>
    </source>
</reference>
<dbReference type="InterPro" id="IPR001279">
    <property type="entry name" value="Metallo-B-lactamas"/>
</dbReference>
<evidence type="ECO:0000256" key="3">
    <source>
        <dbReference type="ARBA" id="ARBA00022692"/>
    </source>
</evidence>
<accession>A0A4R7USZ8</accession>
<feature type="transmembrane region" description="Helical" evidence="6">
    <location>
        <begin position="423"/>
        <end position="446"/>
    </location>
</feature>
<dbReference type="PANTHER" id="PTHR30619">
    <property type="entry name" value="DNA INTERNALIZATION/COMPETENCE PROTEIN COMEC/REC2"/>
    <property type="match status" value="1"/>
</dbReference>
<keyword evidence="5 6" id="KW-0472">Membrane</keyword>
<sequence length="798" mass="81919">MSSWLGTDTRGRADVRLVPAALVVWLATMAGLLLGWWWSAVGAFAGAVAGLVLLARARGRPAAVRWWRLGAAWSLLACSLAVGIFGTPRLRTAADDPLRDAANVGATGTFRIEIAERAKPVFSAGFGGRQGGVRAVILRARLVTAVVGGRSVPSTGAVVVVAPSDRWRALLPGQRVAATAALAPAEQGTLTVAMLRVRGPPREVGEASVWQRIAQTLRSGLRDAAGVLDPEPRGLVPALVVGDTDDLSPQVVDDFQAAGLAHLLAVSGTNLAVVCVAVLLLLRTLRCGPRAAAAGAMLALVGFVVLAGPEPSVLRAGAMGVVGLLALAVGRQRAALPALGVAVIVLVLWDPALAVSIGFALSVLATGGLVLIAPRWAERLADGGVPRGLAQALAVPAAAHLVTAPVVAGFAGQVSMVAIVANLLAAPVVAPATVVGVLAAVVAPVASWPAELLVRLAGPEADWLIFVARHGAEVPGAVVAWPTGWLGGLLLAVCVALLLVALRWRRVRVLVAVMLVGLLFVVIPARVIAPGWPPDGWAAVACDVGQGDAIVLSTGEEGRAVVVDTGPEEAPLTACLDRLGVSRVPLVVLSHLHADHIGGLDAVLSDRAVGGVAVSRARVPGWAWEEVRDKARDAGVPVVQLSAGQRLSWPGLVMEVLAPDDEEVMPAEESEGTEINNASLVLRAVTPAGRVLLSGDVELAAQARLLDEHLDLSADVIKVPHHGSRYTSPELFAAVRARIALVSVGAQNQYGHPSPITLRALTGTGALVLRTDTSGDTAIVATSAGPRAVTRGPSRSPP</sequence>
<dbReference type="InterPro" id="IPR035681">
    <property type="entry name" value="ComA-like_MBL"/>
</dbReference>
<dbReference type="AlphaFoldDB" id="A0A4R7USZ8"/>
<protein>
    <submittedName>
        <fullName evidence="8">Competence protein ComEC</fullName>
    </submittedName>
</protein>
<feature type="transmembrane region" description="Helical" evidence="6">
    <location>
        <begin position="484"/>
        <end position="502"/>
    </location>
</feature>
<dbReference type="OrthoDB" id="7177610at2"/>
<dbReference type="RefSeq" id="WP_133908819.1">
    <property type="nucleotide sequence ID" value="NZ_SOCP01000026.1"/>
</dbReference>
<dbReference type="NCBIfam" id="TIGR00360">
    <property type="entry name" value="ComEC_N-term"/>
    <property type="match status" value="1"/>
</dbReference>
<evidence type="ECO:0000256" key="6">
    <source>
        <dbReference type="SAM" id="Phobius"/>
    </source>
</evidence>
<evidence type="ECO:0000256" key="5">
    <source>
        <dbReference type="ARBA" id="ARBA00023136"/>
    </source>
</evidence>
<gene>
    <name evidence="8" type="ORF">CLV71_12671</name>
</gene>
<dbReference type="InterPro" id="IPR036866">
    <property type="entry name" value="RibonucZ/Hydroxyglut_hydro"/>
</dbReference>
<feature type="transmembrane region" description="Helical" evidence="6">
    <location>
        <begin position="509"/>
        <end position="529"/>
    </location>
</feature>
<organism evidence="8 9">
    <name type="scientific">Actinophytocola oryzae</name>
    <dbReference type="NCBI Taxonomy" id="502181"/>
    <lineage>
        <taxon>Bacteria</taxon>
        <taxon>Bacillati</taxon>
        <taxon>Actinomycetota</taxon>
        <taxon>Actinomycetes</taxon>
        <taxon>Pseudonocardiales</taxon>
        <taxon>Pseudonocardiaceae</taxon>
    </lineage>
</organism>
<evidence type="ECO:0000313" key="9">
    <source>
        <dbReference type="Proteomes" id="UP000294927"/>
    </source>
</evidence>
<feature type="transmembrane region" description="Helical" evidence="6">
    <location>
        <begin position="260"/>
        <end position="282"/>
    </location>
</feature>
<dbReference type="InterPro" id="IPR004477">
    <property type="entry name" value="ComEC_N"/>
</dbReference>
<keyword evidence="3 6" id="KW-0812">Transmembrane</keyword>
<dbReference type="InterPro" id="IPR052159">
    <property type="entry name" value="Competence_DNA_uptake"/>
</dbReference>
<keyword evidence="2" id="KW-1003">Cell membrane</keyword>
<feature type="transmembrane region" description="Helical" evidence="6">
    <location>
        <begin position="342"/>
        <end position="373"/>
    </location>
</feature>
<dbReference type="Gene3D" id="3.60.15.10">
    <property type="entry name" value="Ribonuclease Z/Hydroxyacylglutathione hydrolase-like"/>
    <property type="match status" value="1"/>
</dbReference>
<proteinExistence type="predicted"/>
<evidence type="ECO:0000256" key="2">
    <source>
        <dbReference type="ARBA" id="ARBA00022475"/>
    </source>
</evidence>
<feature type="transmembrane region" description="Helical" evidence="6">
    <location>
        <begin position="66"/>
        <end position="86"/>
    </location>
</feature>
<evidence type="ECO:0000313" key="8">
    <source>
        <dbReference type="EMBL" id="TDV38685.1"/>
    </source>
</evidence>
<name>A0A4R7USZ8_9PSEU</name>
<evidence type="ECO:0000256" key="4">
    <source>
        <dbReference type="ARBA" id="ARBA00022989"/>
    </source>
</evidence>
<dbReference type="Proteomes" id="UP000294927">
    <property type="component" value="Unassembled WGS sequence"/>
</dbReference>
<feature type="transmembrane region" description="Helical" evidence="6">
    <location>
        <begin position="289"/>
        <end position="307"/>
    </location>
</feature>
<dbReference type="GO" id="GO:0005886">
    <property type="term" value="C:plasma membrane"/>
    <property type="evidence" value="ECO:0007669"/>
    <property type="project" value="UniProtKB-SubCell"/>
</dbReference>
<dbReference type="EMBL" id="SOCP01000026">
    <property type="protein sequence ID" value="TDV38685.1"/>
    <property type="molecule type" value="Genomic_DNA"/>
</dbReference>
<comment type="subcellular location">
    <subcellularLocation>
        <location evidence="1">Cell membrane</location>
        <topology evidence="1">Multi-pass membrane protein</topology>
    </subcellularLocation>
</comment>
<dbReference type="CDD" id="cd07731">
    <property type="entry name" value="ComA-like_MBL-fold"/>
    <property type="match status" value="1"/>
</dbReference>
<feature type="transmembrane region" description="Helical" evidence="6">
    <location>
        <begin position="313"/>
        <end position="330"/>
    </location>
</feature>
<keyword evidence="4 6" id="KW-1133">Transmembrane helix</keyword>
<dbReference type="Pfam" id="PF03772">
    <property type="entry name" value="Competence"/>
    <property type="match status" value="1"/>
</dbReference>
<keyword evidence="9" id="KW-1185">Reference proteome</keyword>